<dbReference type="InterPro" id="IPR000462">
    <property type="entry name" value="CDP-OH_P_trans"/>
</dbReference>
<evidence type="ECO:0000256" key="2">
    <source>
        <dbReference type="RuleBase" id="RU003750"/>
    </source>
</evidence>
<organism evidence="5 6">
    <name type="scientific">Halobium salinum</name>
    <dbReference type="NCBI Taxonomy" id="1364940"/>
    <lineage>
        <taxon>Archaea</taxon>
        <taxon>Methanobacteriati</taxon>
        <taxon>Methanobacteriota</taxon>
        <taxon>Stenosarchaea group</taxon>
        <taxon>Halobacteria</taxon>
        <taxon>Halobacteriales</taxon>
        <taxon>Haloferacaceae</taxon>
        <taxon>Halobium</taxon>
    </lineage>
</organism>
<keyword evidence="6" id="KW-1185">Reference proteome</keyword>
<evidence type="ECO:0000256" key="4">
    <source>
        <dbReference type="SAM" id="Phobius"/>
    </source>
</evidence>
<feature type="transmembrane region" description="Helical" evidence="4">
    <location>
        <begin position="37"/>
        <end position="58"/>
    </location>
</feature>
<dbReference type="Pfam" id="PF01066">
    <property type="entry name" value="CDP-OH_P_transf"/>
    <property type="match status" value="1"/>
</dbReference>
<keyword evidence="4" id="KW-1133">Transmembrane helix</keyword>
<protein>
    <submittedName>
        <fullName evidence="5">CDP-alcohol phosphatidyltransferase family protein</fullName>
        <ecNumber evidence="5">2.7.8.-</ecNumber>
    </submittedName>
</protein>
<dbReference type="PROSITE" id="PS00379">
    <property type="entry name" value="CDP_ALCOHOL_P_TRANSF"/>
    <property type="match status" value="1"/>
</dbReference>
<dbReference type="InterPro" id="IPR048254">
    <property type="entry name" value="CDP_ALCOHOL_P_TRANSF_CS"/>
</dbReference>
<feature type="transmembrane region" description="Helical" evidence="4">
    <location>
        <begin position="145"/>
        <end position="162"/>
    </location>
</feature>
<evidence type="ECO:0000313" key="6">
    <source>
        <dbReference type="Proteomes" id="UP001595921"/>
    </source>
</evidence>
<feature type="transmembrane region" description="Helical" evidence="4">
    <location>
        <begin position="79"/>
        <end position="102"/>
    </location>
</feature>
<evidence type="ECO:0000256" key="1">
    <source>
        <dbReference type="ARBA" id="ARBA00022679"/>
    </source>
</evidence>
<comment type="caution">
    <text evidence="5">The sequence shown here is derived from an EMBL/GenBank/DDBJ whole genome shotgun (WGS) entry which is preliminary data.</text>
</comment>
<keyword evidence="4" id="KW-0812">Transmembrane</keyword>
<accession>A0ABD5PCK4</accession>
<evidence type="ECO:0000256" key="3">
    <source>
        <dbReference type="SAM" id="MobiDB-lite"/>
    </source>
</evidence>
<feature type="compositionally biased region" description="Low complexity" evidence="3">
    <location>
        <begin position="278"/>
        <end position="298"/>
    </location>
</feature>
<feature type="transmembrane region" description="Helical" evidence="4">
    <location>
        <begin position="12"/>
        <end position="31"/>
    </location>
</feature>
<comment type="similarity">
    <text evidence="2">Belongs to the CDP-alcohol phosphatidyltransferase class-I family.</text>
</comment>
<reference evidence="5 6" key="1">
    <citation type="journal article" date="2019" name="Int. J. Syst. Evol. Microbiol.">
        <title>The Global Catalogue of Microorganisms (GCM) 10K type strain sequencing project: providing services to taxonomists for standard genome sequencing and annotation.</title>
        <authorList>
            <consortium name="The Broad Institute Genomics Platform"/>
            <consortium name="The Broad Institute Genome Sequencing Center for Infectious Disease"/>
            <person name="Wu L."/>
            <person name="Ma J."/>
        </authorList>
    </citation>
    <scope>NUCLEOTIDE SEQUENCE [LARGE SCALE GENOMIC DNA]</scope>
    <source>
        <strain evidence="5 6">CGMCC 1.12553</strain>
    </source>
</reference>
<dbReference type="AlphaFoldDB" id="A0ABD5PCK4"/>
<gene>
    <name evidence="5" type="ORF">ACFO0N_11790</name>
</gene>
<dbReference type="Gene3D" id="1.20.120.1760">
    <property type="match status" value="1"/>
</dbReference>
<feature type="compositionally biased region" description="Acidic residues" evidence="3">
    <location>
        <begin position="266"/>
        <end position="277"/>
    </location>
</feature>
<keyword evidence="4" id="KW-0472">Membrane</keyword>
<dbReference type="Proteomes" id="UP001595921">
    <property type="component" value="Unassembled WGS sequence"/>
</dbReference>
<keyword evidence="1 2" id="KW-0808">Transferase</keyword>
<evidence type="ECO:0000313" key="5">
    <source>
        <dbReference type="EMBL" id="MFC4358622.1"/>
    </source>
</evidence>
<dbReference type="GO" id="GO:0016740">
    <property type="term" value="F:transferase activity"/>
    <property type="evidence" value="ECO:0007669"/>
    <property type="project" value="UniProtKB-KW"/>
</dbReference>
<feature type="region of interest" description="Disordered" evidence="3">
    <location>
        <begin position="252"/>
        <end position="298"/>
    </location>
</feature>
<name>A0ABD5PCK4_9EURY</name>
<dbReference type="EMBL" id="JBHSDS010000006">
    <property type="protein sequence ID" value="MFC4358622.1"/>
    <property type="molecule type" value="Genomic_DNA"/>
</dbReference>
<dbReference type="InterPro" id="IPR043130">
    <property type="entry name" value="CDP-OH_PTrfase_TM_dom"/>
</dbReference>
<sequence>MNGETRVVGVRLRAEWVVVGLVALLVAVVGNRVVGDVAGAAAGRAWLFVAGGVLVYELDFLRRHLDRNGGRDGPVRASLGPANAVTLVRGMLYAVAGGFLLVPPVVGIRWLPGLCYGAGAALDFVDGWVARRTGRRSVLGAKLDLAFDTLGFLVVPLVGVAWGRLPVWYLALAVARYLFRAGEAYRRHRGRPVAPLPESRVRRPLAALQMAVITAALLPVLPRSAATALATVAMVPSLLVFGRDWLVVSGRLSSSGSTDEGRSDSTDEGCTGEDSGDDTVAVTDTDAGAVAADGSGEE</sequence>
<proteinExistence type="inferred from homology"/>
<dbReference type="RefSeq" id="WP_267623593.1">
    <property type="nucleotide sequence ID" value="NZ_JAODIW010000008.1"/>
</dbReference>
<dbReference type="EC" id="2.7.8.-" evidence="5"/>